<accession>A0A3E0VVT9</accession>
<dbReference type="CDD" id="cd04645">
    <property type="entry name" value="LbH_gamma_CA_like"/>
    <property type="match status" value="1"/>
</dbReference>
<dbReference type="InterPro" id="IPR001451">
    <property type="entry name" value="Hexapep"/>
</dbReference>
<organism evidence="1 2">
    <name type="scientific">Subtercola boreus</name>
    <dbReference type="NCBI Taxonomy" id="120213"/>
    <lineage>
        <taxon>Bacteria</taxon>
        <taxon>Bacillati</taxon>
        <taxon>Actinomycetota</taxon>
        <taxon>Actinomycetes</taxon>
        <taxon>Micrococcales</taxon>
        <taxon>Microbacteriaceae</taxon>
        <taxon>Subtercola</taxon>
    </lineage>
</organism>
<dbReference type="PANTHER" id="PTHR13061">
    <property type="entry name" value="DYNACTIN SUBUNIT P25"/>
    <property type="match status" value="1"/>
</dbReference>
<dbReference type="InterPro" id="IPR011004">
    <property type="entry name" value="Trimer_LpxA-like_sf"/>
</dbReference>
<dbReference type="InterPro" id="IPR047324">
    <property type="entry name" value="LbH_gamma_CA-like"/>
</dbReference>
<dbReference type="PANTHER" id="PTHR13061:SF29">
    <property type="entry name" value="GAMMA CARBONIC ANHYDRASE-LIKE 1, MITOCHONDRIAL-RELATED"/>
    <property type="match status" value="1"/>
</dbReference>
<dbReference type="OrthoDB" id="9803036at2"/>
<dbReference type="InterPro" id="IPR050484">
    <property type="entry name" value="Transf_Hexapept/Carb_Anhydrase"/>
</dbReference>
<protein>
    <submittedName>
        <fullName evidence="1">Gamma carbonic anhydrase family protein</fullName>
    </submittedName>
</protein>
<reference evidence="1 2" key="1">
    <citation type="submission" date="2017-04" db="EMBL/GenBank/DDBJ databases">
        <title>Comparative genome analysis of Subtercola boreus.</title>
        <authorList>
            <person name="Cho Y.-J."/>
            <person name="Cho A."/>
            <person name="Kim O.-S."/>
            <person name="Lee J.-I."/>
        </authorList>
    </citation>
    <scope>NUCLEOTIDE SEQUENCE [LARGE SCALE GENOMIC DNA]</scope>
    <source>
        <strain evidence="1 2">P27479</strain>
    </source>
</reference>
<name>A0A3E0VVT9_9MICO</name>
<dbReference type="RefSeq" id="WP_116411828.1">
    <property type="nucleotide sequence ID" value="NZ_NBXB01000029.1"/>
</dbReference>
<dbReference type="Gene3D" id="2.160.10.10">
    <property type="entry name" value="Hexapeptide repeat proteins"/>
    <property type="match status" value="1"/>
</dbReference>
<sequence length="191" mass="19188">MTPFTNILPLDGVTPSVDDSAFIAPTALLIGDVAVAGSASVFYGAVVRGDTAHISLGEGSNLQDNVVVHADPGSPVQIGADVSVGHGAVLHGCTIGDRSLVGMNATVLNGAQIGDDCLIAAGALILENTVIPSGSLVAGMPGKVRRELTDAERASVKDNAVRYRETAARHRQAVGAAGEVVEAAGRAVGAE</sequence>
<dbReference type="Pfam" id="PF00132">
    <property type="entry name" value="Hexapep"/>
    <property type="match status" value="1"/>
</dbReference>
<gene>
    <name evidence="1" type="ORF">B7R22_11265</name>
</gene>
<dbReference type="SUPFAM" id="SSF51161">
    <property type="entry name" value="Trimeric LpxA-like enzymes"/>
    <property type="match status" value="1"/>
</dbReference>
<proteinExistence type="predicted"/>
<dbReference type="AlphaFoldDB" id="A0A3E0VVT9"/>
<comment type="caution">
    <text evidence="1">The sequence shown here is derived from an EMBL/GenBank/DDBJ whole genome shotgun (WGS) entry which is preliminary data.</text>
</comment>
<dbReference type="Proteomes" id="UP000256541">
    <property type="component" value="Unassembled WGS sequence"/>
</dbReference>
<evidence type="ECO:0000313" key="2">
    <source>
        <dbReference type="Proteomes" id="UP000256541"/>
    </source>
</evidence>
<dbReference type="EMBL" id="NBXB01000029">
    <property type="protein sequence ID" value="RFA14172.1"/>
    <property type="molecule type" value="Genomic_DNA"/>
</dbReference>
<evidence type="ECO:0000313" key="1">
    <source>
        <dbReference type="EMBL" id="RFA14172.1"/>
    </source>
</evidence>